<evidence type="ECO:0000313" key="1">
    <source>
        <dbReference type="EMBL" id="RDX51344.1"/>
    </source>
</evidence>
<dbReference type="Proteomes" id="UP000256964">
    <property type="component" value="Unassembled WGS sequence"/>
</dbReference>
<protein>
    <submittedName>
        <fullName evidence="1">Uncharacterized protein</fullName>
    </submittedName>
</protein>
<evidence type="ECO:0000313" key="2">
    <source>
        <dbReference type="Proteomes" id="UP000256964"/>
    </source>
</evidence>
<dbReference type="EMBL" id="KZ857395">
    <property type="protein sequence ID" value="RDX51344.1"/>
    <property type="molecule type" value="Genomic_DNA"/>
</dbReference>
<accession>A0A371DFN1</accession>
<proteinExistence type="predicted"/>
<dbReference type="STRING" id="139420.A0A371DFN1"/>
<dbReference type="AlphaFoldDB" id="A0A371DFN1"/>
<keyword evidence="2" id="KW-1185">Reference proteome</keyword>
<organism evidence="1 2">
    <name type="scientific">Lentinus brumalis</name>
    <dbReference type="NCBI Taxonomy" id="2498619"/>
    <lineage>
        <taxon>Eukaryota</taxon>
        <taxon>Fungi</taxon>
        <taxon>Dikarya</taxon>
        <taxon>Basidiomycota</taxon>
        <taxon>Agaricomycotina</taxon>
        <taxon>Agaricomycetes</taxon>
        <taxon>Polyporales</taxon>
        <taxon>Polyporaceae</taxon>
        <taxon>Lentinus</taxon>
    </lineage>
</organism>
<reference evidence="1 2" key="1">
    <citation type="journal article" date="2018" name="Biotechnol. Biofuels">
        <title>Integrative visual omics of the white-rot fungus Polyporus brumalis exposes the biotechnological potential of its oxidative enzymes for delignifying raw plant biomass.</title>
        <authorList>
            <person name="Miyauchi S."/>
            <person name="Rancon A."/>
            <person name="Drula E."/>
            <person name="Hage H."/>
            <person name="Chaduli D."/>
            <person name="Favel A."/>
            <person name="Grisel S."/>
            <person name="Henrissat B."/>
            <person name="Herpoel-Gimbert I."/>
            <person name="Ruiz-Duenas F.J."/>
            <person name="Chevret D."/>
            <person name="Hainaut M."/>
            <person name="Lin J."/>
            <person name="Wang M."/>
            <person name="Pangilinan J."/>
            <person name="Lipzen A."/>
            <person name="Lesage-Meessen L."/>
            <person name="Navarro D."/>
            <person name="Riley R."/>
            <person name="Grigoriev I.V."/>
            <person name="Zhou S."/>
            <person name="Raouche S."/>
            <person name="Rosso M.N."/>
        </authorList>
    </citation>
    <scope>NUCLEOTIDE SEQUENCE [LARGE SCALE GENOMIC DNA]</scope>
    <source>
        <strain evidence="1 2">BRFM 1820</strain>
    </source>
</reference>
<name>A0A371DFN1_9APHY</name>
<dbReference type="OrthoDB" id="2746251at2759"/>
<feature type="non-terminal residue" evidence="1">
    <location>
        <position position="86"/>
    </location>
</feature>
<gene>
    <name evidence="1" type="ORF">OH76DRAFT_1322515</name>
</gene>
<sequence>VPVVLGPRLPRHDRSPDERENWARIMLMLFLPWRHPHDLKLPNESWIDAYMRQQYRITPAHHSIIRNMNVLSECRDARDKARMDRR</sequence>
<feature type="non-terminal residue" evidence="1">
    <location>
        <position position="1"/>
    </location>
</feature>